<organism evidence="1 2">
    <name type="scientific">Trichinella pseudospiralis</name>
    <name type="common">Parasitic roundworm</name>
    <dbReference type="NCBI Taxonomy" id="6337"/>
    <lineage>
        <taxon>Eukaryota</taxon>
        <taxon>Metazoa</taxon>
        <taxon>Ecdysozoa</taxon>
        <taxon>Nematoda</taxon>
        <taxon>Enoplea</taxon>
        <taxon>Dorylaimia</taxon>
        <taxon>Trichinellida</taxon>
        <taxon>Trichinellidae</taxon>
        <taxon>Trichinella</taxon>
    </lineage>
</organism>
<protein>
    <submittedName>
        <fullName evidence="1">Uncharacterized protein</fullName>
    </submittedName>
</protein>
<accession>A0A0V0XER5</accession>
<name>A0A0V0XER5_TRIPS</name>
<dbReference type="EMBL" id="JYDU01000367">
    <property type="protein sequence ID" value="KRX86496.1"/>
    <property type="molecule type" value="Genomic_DNA"/>
</dbReference>
<evidence type="ECO:0000313" key="2">
    <source>
        <dbReference type="Proteomes" id="UP000054815"/>
    </source>
</evidence>
<comment type="caution">
    <text evidence="1">The sequence shown here is derived from an EMBL/GenBank/DDBJ whole genome shotgun (WGS) entry which is preliminary data.</text>
</comment>
<gene>
    <name evidence="1" type="ORF">T4E_6238</name>
</gene>
<dbReference type="Proteomes" id="UP000054815">
    <property type="component" value="Unassembled WGS sequence"/>
</dbReference>
<proteinExistence type="predicted"/>
<reference evidence="1 2" key="1">
    <citation type="submission" date="2015-01" db="EMBL/GenBank/DDBJ databases">
        <title>Evolution of Trichinella species and genotypes.</title>
        <authorList>
            <person name="Korhonen P.K."/>
            <person name="Edoardo P."/>
            <person name="Giuseppe L.R."/>
            <person name="Gasser R.B."/>
        </authorList>
    </citation>
    <scope>NUCLEOTIDE SEQUENCE [LARGE SCALE GENOMIC DNA]</scope>
    <source>
        <strain evidence="1">ISS141</strain>
    </source>
</reference>
<dbReference type="AlphaFoldDB" id="A0A0V0XER5"/>
<sequence>MANIVEWEAKFLKVTGKSVSVSWHLRQMESMPVETKLPDEPVTLHHCSWESLICMR</sequence>
<evidence type="ECO:0000313" key="1">
    <source>
        <dbReference type="EMBL" id="KRX86496.1"/>
    </source>
</evidence>